<accession>A0A549SQ42</accession>
<dbReference type="AlphaFoldDB" id="A0A549SQ42"/>
<evidence type="ECO:0000313" key="1">
    <source>
        <dbReference type="EMBL" id="TRL31738.1"/>
    </source>
</evidence>
<organism evidence="1 2">
    <name type="scientific">Methylosinus sporium</name>
    <dbReference type="NCBI Taxonomy" id="428"/>
    <lineage>
        <taxon>Bacteria</taxon>
        <taxon>Pseudomonadati</taxon>
        <taxon>Pseudomonadota</taxon>
        <taxon>Alphaproteobacteria</taxon>
        <taxon>Hyphomicrobiales</taxon>
        <taxon>Methylocystaceae</taxon>
        <taxon>Methylosinus</taxon>
    </lineage>
</organism>
<gene>
    <name evidence="1" type="ORF">FM996_13190</name>
</gene>
<name>A0A549SQ42_METSR</name>
<dbReference type="RefSeq" id="WP_142863396.1">
    <property type="nucleotide sequence ID" value="NZ_VJMF01000051.1"/>
</dbReference>
<dbReference type="EMBL" id="VJMF01000051">
    <property type="protein sequence ID" value="TRL31738.1"/>
    <property type="molecule type" value="Genomic_DNA"/>
</dbReference>
<proteinExistence type="predicted"/>
<reference evidence="1 2" key="1">
    <citation type="submission" date="2019-07" db="EMBL/GenBank/DDBJ databases">
        <title>Ln-dependent methylotrophs.</title>
        <authorList>
            <person name="Tani A."/>
        </authorList>
    </citation>
    <scope>NUCLEOTIDE SEQUENCE [LARGE SCALE GENOMIC DNA]</scope>
    <source>
        <strain evidence="1 2">SM89A</strain>
    </source>
</reference>
<comment type="caution">
    <text evidence="1">The sequence shown here is derived from an EMBL/GenBank/DDBJ whole genome shotgun (WGS) entry which is preliminary data.</text>
</comment>
<protein>
    <submittedName>
        <fullName evidence="1">Uncharacterized protein</fullName>
    </submittedName>
</protein>
<sequence>MLKHLVQCLTREFPTRNHRSVVHAFFPCPIADSDDFDIGRRGAGASLDISLNRGVTDLHAEATHQPFKWPSANAMPEYANNSREARRLSRERRCEPWNAFGEDAPLAI</sequence>
<dbReference type="Proteomes" id="UP000316781">
    <property type="component" value="Unassembled WGS sequence"/>
</dbReference>
<evidence type="ECO:0000313" key="2">
    <source>
        <dbReference type="Proteomes" id="UP000316781"/>
    </source>
</evidence>